<proteinExistence type="predicted"/>
<dbReference type="RefSeq" id="XP_024732589.1">
    <property type="nucleotide sequence ID" value="XM_024880985.1"/>
</dbReference>
<dbReference type="InParanoid" id="A0A2J6SY26"/>
<dbReference type="AlphaFoldDB" id="A0A2J6SY26"/>
<dbReference type="OrthoDB" id="5392716at2759"/>
<keyword evidence="2" id="KW-1185">Reference proteome</keyword>
<dbReference type="GeneID" id="36589062"/>
<organism evidence="1 2">
    <name type="scientific">Hyaloscypha bicolor E</name>
    <dbReference type="NCBI Taxonomy" id="1095630"/>
    <lineage>
        <taxon>Eukaryota</taxon>
        <taxon>Fungi</taxon>
        <taxon>Dikarya</taxon>
        <taxon>Ascomycota</taxon>
        <taxon>Pezizomycotina</taxon>
        <taxon>Leotiomycetes</taxon>
        <taxon>Helotiales</taxon>
        <taxon>Hyaloscyphaceae</taxon>
        <taxon>Hyaloscypha</taxon>
        <taxon>Hyaloscypha bicolor</taxon>
    </lineage>
</organism>
<name>A0A2J6SY26_9HELO</name>
<evidence type="ECO:0000313" key="2">
    <source>
        <dbReference type="Proteomes" id="UP000235371"/>
    </source>
</evidence>
<dbReference type="EMBL" id="KZ613854">
    <property type="protein sequence ID" value="PMD55685.1"/>
    <property type="molecule type" value="Genomic_DNA"/>
</dbReference>
<sequence>MIPEILSKIKGILQGISRNRKNGSPEIKRIKLLLSVKGMPLYRRQLARYRLDLGLIRRMIIEEREQKY</sequence>
<reference evidence="1 2" key="1">
    <citation type="submission" date="2016-04" db="EMBL/GenBank/DDBJ databases">
        <title>A degradative enzymes factory behind the ericoid mycorrhizal symbiosis.</title>
        <authorList>
            <consortium name="DOE Joint Genome Institute"/>
            <person name="Martino E."/>
            <person name="Morin E."/>
            <person name="Grelet G."/>
            <person name="Kuo A."/>
            <person name="Kohler A."/>
            <person name="Daghino S."/>
            <person name="Barry K."/>
            <person name="Choi C."/>
            <person name="Cichocki N."/>
            <person name="Clum A."/>
            <person name="Copeland A."/>
            <person name="Hainaut M."/>
            <person name="Haridas S."/>
            <person name="Labutti K."/>
            <person name="Lindquist E."/>
            <person name="Lipzen A."/>
            <person name="Khouja H.-R."/>
            <person name="Murat C."/>
            <person name="Ohm R."/>
            <person name="Olson A."/>
            <person name="Spatafora J."/>
            <person name="Veneault-Fourrey C."/>
            <person name="Henrissat B."/>
            <person name="Grigoriev I."/>
            <person name="Martin F."/>
            <person name="Perotto S."/>
        </authorList>
    </citation>
    <scope>NUCLEOTIDE SEQUENCE [LARGE SCALE GENOMIC DNA]</scope>
    <source>
        <strain evidence="1 2">E</strain>
    </source>
</reference>
<gene>
    <name evidence="1" type="ORF">K444DRAFT_616746</name>
</gene>
<protein>
    <submittedName>
        <fullName evidence="1">Uncharacterized protein</fullName>
    </submittedName>
</protein>
<evidence type="ECO:0000313" key="1">
    <source>
        <dbReference type="EMBL" id="PMD55685.1"/>
    </source>
</evidence>
<accession>A0A2J6SY26</accession>
<dbReference type="Proteomes" id="UP000235371">
    <property type="component" value="Unassembled WGS sequence"/>
</dbReference>